<dbReference type="InterPro" id="IPR008144">
    <property type="entry name" value="Guanylate_kin-like_dom"/>
</dbReference>
<evidence type="ECO:0000256" key="8">
    <source>
        <dbReference type="ARBA" id="ARBA00022840"/>
    </source>
</evidence>
<gene>
    <name evidence="11" type="primary">gmk</name>
    <name evidence="13" type="ORF">D7024_10240</name>
</gene>
<feature type="domain" description="Guanylate kinase-like" evidence="12">
    <location>
        <begin position="5"/>
        <end position="183"/>
    </location>
</feature>
<organism evidence="13 14">
    <name type="scientific">Desulfofundulus salinus</name>
    <dbReference type="NCBI Taxonomy" id="2419843"/>
    <lineage>
        <taxon>Bacteria</taxon>
        <taxon>Bacillati</taxon>
        <taxon>Bacillota</taxon>
        <taxon>Clostridia</taxon>
        <taxon>Eubacteriales</taxon>
        <taxon>Peptococcaceae</taxon>
        <taxon>Desulfofundulus</taxon>
    </lineage>
</organism>
<evidence type="ECO:0000256" key="4">
    <source>
        <dbReference type="ARBA" id="ARBA00016296"/>
    </source>
</evidence>
<dbReference type="InterPro" id="IPR027417">
    <property type="entry name" value="P-loop_NTPase"/>
</dbReference>
<evidence type="ECO:0000313" key="14">
    <source>
        <dbReference type="Proteomes" id="UP000271256"/>
    </source>
</evidence>
<name>A0A494X300_9FIRM</name>
<evidence type="ECO:0000256" key="6">
    <source>
        <dbReference type="ARBA" id="ARBA00022741"/>
    </source>
</evidence>
<evidence type="ECO:0000259" key="12">
    <source>
        <dbReference type="PROSITE" id="PS50052"/>
    </source>
</evidence>
<dbReference type="EMBL" id="RBWE01000001">
    <property type="protein sequence ID" value="RKO67300.1"/>
    <property type="molecule type" value="Genomic_DNA"/>
</dbReference>
<dbReference type="PANTHER" id="PTHR23117:SF13">
    <property type="entry name" value="GUANYLATE KINASE"/>
    <property type="match status" value="1"/>
</dbReference>
<comment type="similarity">
    <text evidence="2 11">Belongs to the guanylate kinase family.</text>
</comment>
<dbReference type="SUPFAM" id="SSF52540">
    <property type="entry name" value="P-loop containing nucleoside triphosphate hydrolases"/>
    <property type="match status" value="1"/>
</dbReference>
<dbReference type="GO" id="GO:0005829">
    <property type="term" value="C:cytosol"/>
    <property type="evidence" value="ECO:0007669"/>
    <property type="project" value="TreeGrafter"/>
</dbReference>
<dbReference type="InterPro" id="IPR020590">
    <property type="entry name" value="Guanylate_kinase_CS"/>
</dbReference>
<evidence type="ECO:0000313" key="13">
    <source>
        <dbReference type="EMBL" id="RKO67300.1"/>
    </source>
</evidence>
<dbReference type="GO" id="GO:0004385">
    <property type="term" value="F:GMP kinase activity"/>
    <property type="evidence" value="ECO:0007669"/>
    <property type="project" value="UniProtKB-UniRule"/>
</dbReference>
<dbReference type="Gene3D" id="3.40.50.300">
    <property type="entry name" value="P-loop containing nucleotide triphosphate hydrolases"/>
    <property type="match status" value="2"/>
</dbReference>
<dbReference type="InterPro" id="IPR008145">
    <property type="entry name" value="GK/Ca_channel_bsu"/>
</dbReference>
<comment type="caution">
    <text evidence="13">The sequence shown here is derived from an EMBL/GenBank/DDBJ whole genome shotgun (WGS) entry which is preliminary data.</text>
</comment>
<evidence type="ECO:0000256" key="11">
    <source>
        <dbReference type="HAMAP-Rule" id="MF_00328"/>
    </source>
</evidence>
<accession>A0A494X300</accession>
<sequence length="209" mass="23572">MRSEGILMVLSGPSGAGKGTVCRALLEKEPGIHLSISATTRKPRAGEVDGVNYFFVSREKFQQMIDAGELLEWAEVYGNYYGTPLKTVEDALARGEDVLLEIDVQGGLQVKKKFHSAVLVFLLPPSRAALAERLTGRGTDSIEEIQRRLHWANTELQFLFRYDYVVINRHVEEAVATLQSILVAEKCRPQRIKMDESWGNLMDFKENSW</sequence>
<dbReference type="Gene3D" id="3.30.63.10">
    <property type="entry name" value="Guanylate Kinase phosphate binding domain"/>
    <property type="match status" value="1"/>
</dbReference>
<comment type="catalytic activity">
    <reaction evidence="10 11">
        <text>GMP + ATP = GDP + ADP</text>
        <dbReference type="Rhea" id="RHEA:20780"/>
        <dbReference type="ChEBI" id="CHEBI:30616"/>
        <dbReference type="ChEBI" id="CHEBI:58115"/>
        <dbReference type="ChEBI" id="CHEBI:58189"/>
        <dbReference type="ChEBI" id="CHEBI:456216"/>
        <dbReference type="EC" id="2.7.4.8"/>
    </reaction>
</comment>
<keyword evidence="6 11" id="KW-0547">Nucleotide-binding</keyword>
<dbReference type="InterPro" id="IPR017665">
    <property type="entry name" value="Guanylate_kinase"/>
</dbReference>
<feature type="binding site" evidence="11">
    <location>
        <begin position="12"/>
        <end position="19"/>
    </location>
    <ligand>
        <name>ATP</name>
        <dbReference type="ChEBI" id="CHEBI:30616"/>
    </ligand>
</feature>
<reference evidence="13 14" key="1">
    <citation type="submission" date="2018-10" db="EMBL/GenBank/DDBJ databases">
        <authorList>
            <person name="Grouzdev D.S."/>
            <person name="Krutkina M.S."/>
            <person name="Tourova T.P."/>
            <person name="Nazina T.N."/>
        </authorList>
    </citation>
    <scope>NUCLEOTIDE SEQUENCE [LARGE SCALE GENOMIC DNA]</scope>
    <source>
        <strain evidence="13 14">435</strain>
    </source>
</reference>
<dbReference type="HAMAP" id="MF_00328">
    <property type="entry name" value="Guanylate_kinase"/>
    <property type="match status" value="1"/>
</dbReference>
<dbReference type="PROSITE" id="PS00856">
    <property type="entry name" value="GUANYLATE_KINASE_1"/>
    <property type="match status" value="1"/>
</dbReference>
<keyword evidence="14" id="KW-1185">Reference proteome</keyword>
<dbReference type="SMART" id="SM00072">
    <property type="entry name" value="GuKc"/>
    <property type="match status" value="1"/>
</dbReference>
<dbReference type="AlphaFoldDB" id="A0A494X300"/>
<dbReference type="FunFam" id="3.30.63.10:FF:000002">
    <property type="entry name" value="Guanylate kinase 1"/>
    <property type="match status" value="1"/>
</dbReference>
<keyword evidence="7 11" id="KW-0418">Kinase</keyword>
<evidence type="ECO:0000256" key="5">
    <source>
        <dbReference type="ARBA" id="ARBA00022679"/>
    </source>
</evidence>
<keyword evidence="8 11" id="KW-0067">ATP-binding</keyword>
<dbReference type="EC" id="2.7.4.8" evidence="3 11"/>
<comment type="subcellular location">
    <subcellularLocation>
        <location evidence="11">Cytoplasm</location>
    </subcellularLocation>
</comment>
<evidence type="ECO:0000256" key="7">
    <source>
        <dbReference type="ARBA" id="ARBA00022777"/>
    </source>
</evidence>
<evidence type="ECO:0000256" key="9">
    <source>
        <dbReference type="ARBA" id="ARBA00030128"/>
    </source>
</evidence>
<keyword evidence="5 11" id="KW-0808">Transferase</keyword>
<evidence type="ECO:0000256" key="10">
    <source>
        <dbReference type="ARBA" id="ARBA00048594"/>
    </source>
</evidence>
<proteinExistence type="inferred from homology"/>
<dbReference type="PROSITE" id="PS50052">
    <property type="entry name" value="GUANYLATE_KINASE_2"/>
    <property type="match status" value="1"/>
</dbReference>
<dbReference type="GO" id="GO:0005524">
    <property type="term" value="F:ATP binding"/>
    <property type="evidence" value="ECO:0007669"/>
    <property type="project" value="UniProtKB-UniRule"/>
</dbReference>
<dbReference type="OrthoDB" id="9808150at2"/>
<protein>
    <recommendedName>
        <fullName evidence="4 11">Guanylate kinase</fullName>
        <ecNumber evidence="3 11">2.7.4.8</ecNumber>
    </recommendedName>
    <alternativeName>
        <fullName evidence="9 11">GMP kinase</fullName>
    </alternativeName>
</protein>
<dbReference type="CDD" id="cd00071">
    <property type="entry name" value="GMPK"/>
    <property type="match status" value="1"/>
</dbReference>
<evidence type="ECO:0000256" key="3">
    <source>
        <dbReference type="ARBA" id="ARBA00012961"/>
    </source>
</evidence>
<dbReference type="Proteomes" id="UP000271256">
    <property type="component" value="Unassembled WGS sequence"/>
</dbReference>
<dbReference type="PANTHER" id="PTHR23117">
    <property type="entry name" value="GUANYLATE KINASE-RELATED"/>
    <property type="match status" value="1"/>
</dbReference>
<dbReference type="NCBIfam" id="TIGR03263">
    <property type="entry name" value="guanyl_kin"/>
    <property type="match status" value="1"/>
</dbReference>
<dbReference type="Pfam" id="PF00625">
    <property type="entry name" value="Guanylate_kin"/>
    <property type="match status" value="1"/>
</dbReference>
<evidence type="ECO:0000256" key="1">
    <source>
        <dbReference type="ARBA" id="ARBA00003531"/>
    </source>
</evidence>
<dbReference type="RefSeq" id="WP_121451714.1">
    <property type="nucleotide sequence ID" value="NZ_RBWE01000001.1"/>
</dbReference>
<comment type="function">
    <text evidence="1 11">Essential for recycling GMP and indirectly, cGMP.</text>
</comment>
<evidence type="ECO:0000256" key="2">
    <source>
        <dbReference type="ARBA" id="ARBA00005790"/>
    </source>
</evidence>
<keyword evidence="11" id="KW-0963">Cytoplasm</keyword>